<evidence type="ECO:0000313" key="10">
    <source>
        <dbReference type="Proteomes" id="UP000464954"/>
    </source>
</evidence>
<dbReference type="PROSITE" id="PS00094">
    <property type="entry name" value="C5_MTASE_1"/>
    <property type="match status" value="1"/>
</dbReference>
<evidence type="ECO:0000256" key="6">
    <source>
        <dbReference type="PROSITE-ProRule" id="PRU01016"/>
    </source>
</evidence>
<dbReference type="EC" id="2.1.1.37" evidence="8"/>
<dbReference type="GO" id="GO:0032259">
    <property type="term" value="P:methylation"/>
    <property type="evidence" value="ECO:0007669"/>
    <property type="project" value="UniProtKB-KW"/>
</dbReference>
<dbReference type="Gene3D" id="3.90.120.10">
    <property type="entry name" value="DNA Methylase, subunit A, domain 2"/>
    <property type="match status" value="1"/>
</dbReference>
<evidence type="ECO:0000256" key="4">
    <source>
        <dbReference type="ARBA" id="ARBA00022747"/>
    </source>
</evidence>
<evidence type="ECO:0000256" key="2">
    <source>
        <dbReference type="ARBA" id="ARBA00022679"/>
    </source>
</evidence>
<dbReference type="KEGG" id="taer:GT409_01380"/>
<organism evidence="9 10">
    <name type="scientific">Tichowtungia aerotolerans</name>
    <dbReference type="NCBI Taxonomy" id="2697043"/>
    <lineage>
        <taxon>Bacteria</taxon>
        <taxon>Pseudomonadati</taxon>
        <taxon>Kiritimatiellota</taxon>
        <taxon>Tichowtungiia</taxon>
        <taxon>Tichowtungiales</taxon>
        <taxon>Tichowtungiaceae</taxon>
        <taxon>Tichowtungia</taxon>
    </lineage>
</organism>
<name>A0A6P1M585_9BACT</name>
<dbReference type="Pfam" id="PF00145">
    <property type="entry name" value="DNA_methylase"/>
    <property type="match status" value="1"/>
</dbReference>
<evidence type="ECO:0000256" key="5">
    <source>
        <dbReference type="ARBA" id="ARBA00047422"/>
    </source>
</evidence>
<dbReference type="PANTHER" id="PTHR10629:SF52">
    <property type="entry name" value="DNA (CYTOSINE-5)-METHYLTRANSFERASE 1"/>
    <property type="match status" value="1"/>
</dbReference>
<dbReference type="AlphaFoldDB" id="A0A6P1M585"/>
<feature type="active site" evidence="6">
    <location>
        <position position="83"/>
    </location>
</feature>
<comment type="catalytic activity">
    <reaction evidence="5 8">
        <text>a 2'-deoxycytidine in DNA + S-adenosyl-L-methionine = a 5-methyl-2'-deoxycytidine in DNA + S-adenosyl-L-homocysteine + H(+)</text>
        <dbReference type="Rhea" id="RHEA:13681"/>
        <dbReference type="Rhea" id="RHEA-COMP:11369"/>
        <dbReference type="Rhea" id="RHEA-COMP:11370"/>
        <dbReference type="ChEBI" id="CHEBI:15378"/>
        <dbReference type="ChEBI" id="CHEBI:57856"/>
        <dbReference type="ChEBI" id="CHEBI:59789"/>
        <dbReference type="ChEBI" id="CHEBI:85452"/>
        <dbReference type="ChEBI" id="CHEBI:85454"/>
        <dbReference type="EC" id="2.1.1.37"/>
    </reaction>
</comment>
<dbReference type="REBASE" id="365096">
    <property type="entry name" value="M.KbaS5007ORF1380P"/>
</dbReference>
<dbReference type="NCBIfam" id="TIGR00675">
    <property type="entry name" value="dcm"/>
    <property type="match status" value="1"/>
</dbReference>
<dbReference type="EMBL" id="CP047593">
    <property type="protein sequence ID" value="QHI68153.1"/>
    <property type="molecule type" value="Genomic_DNA"/>
</dbReference>
<dbReference type="InterPro" id="IPR029063">
    <property type="entry name" value="SAM-dependent_MTases_sf"/>
</dbReference>
<dbReference type="InterPro" id="IPR018117">
    <property type="entry name" value="C5_DNA_meth_AS"/>
</dbReference>
<keyword evidence="3 6" id="KW-0949">S-adenosyl-L-methionine</keyword>
<dbReference type="GO" id="GO:0003886">
    <property type="term" value="F:DNA (cytosine-5-)-methyltransferase activity"/>
    <property type="evidence" value="ECO:0007669"/>
    <property type="project" value="UniProtKB-EC"/>
</dbReference>
<keyword evidence="10" id="KW-1185">Reference proteome</keyword>
<dbReference type="RefSeq" id="WP_160626191.1">
    <property type="nucleotide sequence ID" value="NZ_CP047593.1"/>
</dbReference>
<dbReference type="GO" id="GO:0009307">
    <property type="term" value="P:DNA restriction-modification system"/>
    <property type="evidence" value="ECO:0007669"/>
    <property type="project" value="UniProtKB-KW"/>
</dbReference>
<dbReference type="InterPro" id="IPR001525">
    <property type="entry name" value="C5_MeTfrase"/>
</dbReference>
<gene>
    <name evidence="9" type="primary">dcm</name>
    <name evidence="9" type="ORF">GT409_01380</name>
</gene>
<dbReference type="SUPFAM" id="SSF53335">
    <property type="entry name" value="S-adenosyl-L-methionine-dependent methyltransferases"/>
    <property type="match status" value="1"/>
</dbReference>
<dbReference type="PROSITE" id="PS00095">
    <property type="entry name" value="C5_MTASE_2"/>
    <property type="match status" value="1"/>
</dbReference>
<dbReference type="PANTHER" id="PTHR10629">
    <property type="entry name" value="CYTOSINE-SPECIFIC METHYLTRANSFERASE"/>
    <property type="match status" value="1"/>
</dbReference>
<dbReference type="InterPro" id="IPR031303">
    <property type="entry name" value="C5_meth_CS"/>
</dbReference>
<dbReference type="PRINTS" id="PR00105">
    <property type="entry name" value="C5METTRFRASE"/>
</dbReference>
<keyword evidence="4" id="KW-0680">Restriction system</keyword>
<evidence type="ECO:0000256" key="8">
    <source>
        <dbReference type="RuleBase" id="RU000417"/>
    </source>
</evidence>
<dbReference type="Gene3D" id="3.40.50.150">
    <property type="entry name" value="Vaccinia Virus protein VP39"/>
    <property type="match status" value="1"/>
</dbReference>
<keyword evidence="2 6" id="KW-0808">Transferase</keyword>
<evidence type="ECO:0000256" key="3">
    <source>
        <dbReference type="ARBA" id="ARBA00022691"/>
    </source>
</evidence>
<dbReference type="PROSITE" id="PS51679">
    <property type="entry name" value="SAM_MT_C5"/>
    <property type="match status" value="1"/>
</dbReference>
<accession>A0A6P1M585</accession>
<evidence type="ECO:0000256" key="1">
    <source>
        <dbReference type="ARBA" id="ARBA00022603"/>
    </source>
</evidence>
<dbReference type="InterPro" id="IPR050390">
    <property type="entry name" value="C5-Methyltransferase"/>
</dbReference>
<evidence type="ECO:0000256" key="7">
    <source>
        <dbReference type="RuleBase" id="RU000416"/>
    </source>
</evidence>
<proteinExistence type="inferred from homology"/>
<reference evidence="9 10" key="1">
    <citation type="submission" date="2020-01" db="EMBL/GenBank/DDBJ databases">
        <title>Ponticoccus aerotolerans gen. nov., sp. nov., an anaerobic bacterium and proposal of Ponticoccusceae fam. nov., Ponticoccusles ord. nov. and Ponticoccuse classis nov. in the phylum Kiritimatiellaeota.</title>
        <authorList>
            <person name="Zhou L.Y."/>
            <person name="Du Z.J."/>
        </authorList>
    </citation>
    <scope>NUCLEOTIDE SEQUENCE [LARGE SCALE GENOMIC DNA]</scope>
    <source>
        <strain evidence="9 10">S-5007</strain>
    </source>
</reference>
<comment type="similarity">
    <text evidence="6 7">Belongs to the class I-like SAM-binding methyltransferase superfamily. C5-methyltransferase family.</text>
</comment>
<sequence length="387" mass="43577">MKYGQYRLIDLFCGCGGMTQGFVDTNKFYSVFANDFNVEAIDSYKANFDPKGKHTFHGDIIELLDKELCPIPKADVVIGGPPCQGFSLLNRKREGDPRRRLWVQFLRVVELSQAPVVVMENVPQLLSSLEYEEICTALSALNFKHIKSDALIAANYGVPEVRKRAIIMASKLGPISLPRPTHMNPKRVKKESDFFSDRTLKPWATVKSAIGDLPKPVGTEIRNEPSPLNLHFGRTPTAKSLERYKAVPPGGNRFDLLKNRPDITPDCWKRKKSGGTDLFGRLWWDRPSVTIRTEFFKPEKGRYLHPTQNRPITHREAARIQSFPDDFVFCGSKIEVARQIGNAVPPLLAQAIAEEVVACLKKETSPEYVAETSKGIKYLHKLNGVRG</sequence>
<dbReference type="GO" id="GO:0003677">
    <property type="term" value="F:DNA binding"/>
    <property type="evidence" value="ECO:0007669"/>
    <property type="project" value="TreeGrafter"/>
</dbReference>
<protein>
    <recommendedName>
        <fullName evidence="8">Cytosine-specific methyltransferase</fullName>
        <ecNumber evidence="8">2.1.1.37</ecNumber>
    </recommendedName>
</protein>
<keyword evidence="1 6" id="KW-0489">Methyltransferase</keyword>
<dbReference type="GO" id="GO:0044027">
    <property type="term" value="P:negative regulation of gene expression via chromosomal CpG island methylation"/>
    <property type="evidence" value="ECO:0007669"/>
    <property type="project" value="TreeGrafter"/>
</dbReference>
<dbReference type="Proteomes" id="UP000464954">
    <property type="component" value="Chromosome"/>
</dbReference>
<evidence type="ECO:0000313" key="9">
    <source>
        <dbReference type="EMBL" id="QHI68153.1"/>
    </source>
</evidence>